<dbReference type="RefSeq" id="WP_059082340.1">
    <property type="nucleotide sequence ID" value="NZ_BCMM01000026.1"/>
</dbReference>
<evidence type="ECO:0000313" key="6">
    <source>
        <dbReference type="Proteomes" id="UP000067448"/>
    </source>
</evidence>
<dbReference type="InterPro" id="IPR018511">
    <property type="entry name" value="Hemolysin-typ_Ca-bd_CS"/>
</dbReference>
<evidence type="ECO:0000256" key="3">
    <source>
        <dbReference type="SAM" id="MobiDB-lite"/>
    </source>
</evidence>
<proteinExistence type="predicted"/>
<dbReference type="OrthoDB" id="4194109at2"/>
<keyword evidence="2" id="KW-0964">Secreted</keyword>
<dbReference type="GO" id="GO:0005576">
    <property type="term" value="C:extracellular region"/>
    <property type="evidence" value="ECO:0007669"/>
    <property type="project" value="UniProtKB-SubCell"/>
</dbReference>
<accession>A0A117EF17</accession>
<comment type="caution">
    <text evidence="5">The sequence shown here is derived from an EMBL/GenBank/DDBJ whole genome shotgun (WGS) entry which is preliminary data.</text>
</comment>
<dbReference type="PANTHER" id="PTHR38340">
    <property type="entry name" value="S-LAYER PROTEIN"/>
    <property type="match status" value="1"/>
</dbReference>
<sequence>MPTRGLPRHRAVTAPAAAVGAALALALACVPLTASPAPAAPAPAASLVHDKGELWFKAAPGQANRLTVSAKIVERTEWEADYVLTFNDRYAITLAAKECTYPRPADLTLAECAVPIPMNSDDTDIYDVGLGDGNDTVTIAAANSAYATIYGGSGDDVLLGNGSVVLHGEDGDDRIDGGGGVWGLGSFGGRGDDVLSDCSYACHGGADDDTLTGGAESDGLYGDSGDDVLRGRAGADALHGGKGDDRLYGEDGDDRLYGNSGDDVLYGGRGKDTLSGGSGRDKLHQN</sequence>
<name>A0A117EF17_STRSC</name>
<dbReference type="PANTHER" id="PTHR38340:SF1">
    <property type="entry name" value="S-LAYER PROTEIN"/>
    <property type="match status" value="1"/>
</dbReference>
<feature type="chain" id="PRO_5007148229" evidence="4">
    <location>
        <begin position="40"/>
        <end position="286"/>
    </location>
</feature>
<dbReference type="PRINTS" id="PR00313">
    <property type="entry name" value="CABNDNGRPT"/>
</dbReference>
<evidence type="ECO:0000256" key="4">
    <source>
        <dbReference type="SAM" id="SignalP"/>
    </source>
</evidence>
<keyword evidence="4" id="KW-0732">Signal</keyword>
<dbReference type="InterPro" id="IPR050557">
    <property type="entry name" value="RTX_toxin/Mannuronan_C5-epim"/>
</dbReference>
<dbReference type="PROSITE" id="PS00330">
    <property type="entry name" value="HEMOLYSIN_CALCIUM"/>
    <property type="match status" value="2"/>
</dbReference>
<protein>
    <submittedName>
        <fullName evidence="5">Hemolysin transport protein</fullName>
    </submittedName>
</protein>
<dbReference type="InterPro" id="IPR011049">
    <property type="entry name" value="Serralysin-like_metalloprot_C"/>
</dbReference>
<dbReference type="PROSITE" id="PS51257">
    <property type="entry name" value="PROKAR_LIPOPROTEIN"/>
    <property type="match status" value="1"/>
</dbReference>
<gene>
    <name evidence="5" type="primary">hlyA_1</name>
    <name evidence="5" type="ORF">SsS58_05300</name>
</gene>
<dbReference type="GO" id="GO:0005509">
    <property type="term" value="F:calcium ion binding"/>
    <property type="evidence" value="ECO:0007669"/>
    <property type="project" value="InterPro"/>
</dbReference>
<reference evidence="6" key="1">
    <citation type="submission" date="2015-11" db="EMBL/GenBank/DDBJ databases">
        <authorList>
            <consortium name="Cross-ministerial Strategic Innovation Promotion Program (SIP) consortium"/>
            <person name="Tomihama T."/>
            <person name="Ikenaga M."/>
            <person name="Sakai M."/>
            <person name="Okubo T."/>
            <person name="Ikeda S."/>
        </authorList>
    </citation>
    <scope>NUCLEOTIDE SEQUENCE [LARGE SCALE GENOMIC DNA]</scope>
    <source>
        <strain evidence="6">S58</strain>
    </source>
</reference>
<dbReference type="SUPFAM" id="SSF51120">
    <property type="entry name" value="beta-Roll"/>
    <property type="match status" value="1"/>
</dbReference>
<evidence type="ECO:0000256" key="2">
    <source>
        <dbReference type="ARBA" id="ARBA00022525"/>
    </source>
</evidence>
<dbReference type="EMBL" id="BCMM01000026">
    <property type="protein sequence ID" value="GAQ64895.1"/>
    <property type="molecule type" value="Genomic_DNA"/>
</dbReference>
<comment type="subcellular location">
    <subcellularLocation>
        <location evidence="1">Secreted</location>
    </subcellularLocation>
</comment>
<reference evidence="5 6" key="2">
    <citation type="journal article" date="2016" name="Genome Announc.">
        <title>Draft Genome Sequences of Streptomyces scabiei S58, Streptomyces turgidiscabies T45, and Streptomyces acidiscabies a10, the Pathogens of Potato Common Scab, Isolated in Japan.</title>
        <authorList>
            <person name="Tomihama T."/>
            <person name="Nishi Y."/>
            <person name="Sakai M."/>
            <person name="Ikenaga M."/>
            <person name="Okubo T."/>
            <person name="Ikeda S."/>
        </authorList>
    </citation>
    <scope>NUCLEOTIDE SEQUENCE [LARGE SCALE GENOMIC DNA]</scope>
    <source>
        <strain evidence="5 6">S58</strain>
    </source>
</reference>
<reference evidence="6" key="3">
    <citation type="submission" date="2016-02" db="EMBL/GenBank/DDBJ databases">
        <title>Draft genome of pathogenic Streptomyces sp. in Japan.</title>
        <authorList>
            <person name="Tomihama T."/>
            <person name="Ikenaga M."/>
            <person name="Sakai M."/>
            <person name="Okubo T."/>
            <person name="Ikeda S."/>
        </authorList>
    </citation>
    <scope>NUCLEOTIDE SEQUENCE [LARGE SCALE GENOMIC DNA]</scope>
    <source>
        <strain evidence="6">S58</strain>
    </source>
</reference>
<evidence type="ECO:0000256" key="1">
    <source>
        <dbReference type="ARBA" id="ARBA00004613"/>
    </source>
</evidence>
<evidence type="ECO:0000313" key="5">
    <source>
        <dbReference type="EMBL" id="GAQ64895.1"/>
    </source>
</evidence>
<feature type="region of interest" description="Disordered" evidence="3">
    <location>
        <begin position="241"/>
        <end position="286"/>
    </location>
</feature>
<dbReference type="Proteomes" id="UP000067448">
    <property type="component" value="Unassembled WGS sequence"/>
</dbReference>
<dbReference type="Pfam" id="PF00353">
    <property type="entry name" value="HemolysinCabind"/>
    <property type="match status" value="3"/>
</dbReference>
<feature type="signal peptide" evidence="4">
    <location>
        <begin position="1"/>
        <end position="39"/>
    </location>
</feature>
<dbReference type="InterPro" id="IPR001343">
    <property type="entry name" value="Hemolysn_Ca-bd"/>
</dbReference>
<dbReference type="AlphaFoldDB" id="A0A117EF17"/>
<organism evidence="5 6">
    <name type="scientific">Streptomyces scabiei</name>
    <dbReference type="NCBI Taxonomy" id="1930"/>
    <lineage>
        <taxon>Bacteria</taxon>
        <taxon>Bacillati</taxon>
        <taxon>Actinomycetota</taxon>
        <taxon>Actinomycetes</taxon>
        <taxon>Kitasatosporales</taxon>
        <taxon>Streptomycetaceae</taxon>
        <taxon>Streptomyces</taxon>
    </lineage>
</organism>
<dbReference type="Gene3D" id="2.150.10.10">
    <property type="entry name" value="Serralysin-like metalloprotease, C-terminal"/>
    <property type="match status" value="2"/>
</dbReference>